<accession>A0A4P9W2Z9</accession>
<protein>
    <submittedName>
        <fullName evidence="1">Uncharacterized protein</fullName>
    </submittedName>
</protein>
<gene>
    <name evidence="1" type="ORF">BDK51DRAFT_27660</name>
</gene>
<evidence type="ECO:0000313" key="2">
    <source>
        <dbReference type="Proteomes" id="UP000269721"/>
    </source>
</evidence>
<dbReference type="Proteomes" id="UP000269721">
    <property type="component" value="Unassembled WGS sequence"/>
</dbReference>
<sequence length="157" mass="17274">MANAAQTSRRSSWCCVSTQFLAKEMPEFGALNISEGSQMPVAKVALAICALERGGAAHPVRQTLPQSKPRLFGSIFAPLICHTDAFLAAVAADLDTADHGPLTVHRHDNFYTNRGLAVFTEALYNRFGPLVQRCAVLEVFRRDRTFVVSTPKTQKPW</sequence>
<dbReference type="EMBL" id="KZ998031">
    <property type="protein sequence ID" value="RKO86641.1"/>
    <property type="molecule type" value="Genomic_DNA"/>
</dbReference>
<evidence type="ECO:0000313" key="1">
    <source>
        <dbReference type="EMBL" id="RKO86641.1"/>
    </source>
</evidence>
<keyword evidence="2" id="KW-1185">Reference proteome</keyword>
<proteinExistence type="predicted"/>
<name>A0A4P9W2Z9_9FUNG</name>
<organism evidence="1 2">
    <name type="scientific">Blyttiomyces helicus</name>
    <dbReference type="NCBI Taxonomy" id="388810"/>
    <lineage>
        <taxon>Eukaryota</taxon>
        <taxon>Fungi</taxon>
        <taxon>Fungi incertae sedis</taxon>
        <taxon>Chytridiomycota</taxon>
        <taxon>Chytridiomycota incertae sedis</taxon>
        <taxon>Chytridiomycetes</taxon>
        <taxon>Chytridiomycetes incertae sedis</taxon>
        <taxon>Blyttiomyces</taxon>
    </lineage>
</organism>
<dbReference type="AlphaFoldDB" id="A0A4P9W2Z9"/>
<reference evidence="2" key="1">
    <citation type="journal article" date="2018" name="Nat. Microbiol.">
        <title>Leveraging single-cell genomics to expand the fungal tree of life.</title>
        <authorList>
            <person name="Ahrendt S.R."/>
            <person name="Quandt C.A."/>
            <person name="Ciobanu D."/>
            <person name="Clum A."/>
            <person name="Salamov A."/>
            <person name="Andreopoulos B."/>
            <person name="Cheng J.F."/>
            <person name="Woyke T."/>
            <person name="Pelin A."/>
            <person name="Henrissat B."/>
            <person name="Reynolds N.K."/>
            <person name="Benny G.L."/>
            <person name="Smith M.E."/>
            <person name="James T.Y."/>
            <person name="Grigoriev I.V."/>
        </authorList>
    </citation>
    <scope>NUCLEOTIDE SEQUENCE [LARGE SCALE GENOMIC DNA]</scope>
</reference>